<dbReference type="AlphaFoldDB" id="A0A845MSC6"/>
<keyword evidence="12" id="KW-1185">Reference proteome</keyword>
<organism evidence="11 12">
    <name type="scientific">Sneathiella chungangensis</name>
    <dbReference type="NCBI Taxonomy" id="1418234"/>
    <lineage>
        <taxon>Bacteria</taxon>
        <taxon>Pseudomonadati</taxon>
        <taxon>Pseudomonadota</taxon>
        <taxon>Alphaproteobacteria</taxon>
        <taxon>Sneathiellales</taxon>
        <taxon>Sneathiellaceae</taxon>
        <taxon>Sneathiella</taxon>
    </lineage>
</organism>
<dbReference type="CDD" id="cd06261">
    <property type="entry name" value="TM_PBP2"/>
    <property type="match status" value="1"/>
</dbReference>
<evidence type="ECO:0000256" key="3">
    <source>
        <dbReference type="ARBA" id="ARBA00022448"/>
    </source>
</evidence>
<evidence type="ECO:0000256" key="7">
    <source>
        <dbReference type="ARBA" id="ARBA00022989"/>
    </source>
</evidence>
<dbReference type="RefSeq" id="WP_161340787.1">
    <property type="nucleotide sequence ID" value="NZ_JBHSDG010000003.1"/>
</dbReference>
<proteinExistence type="inferred from homology"/>
<evidence type="ECO:0000313" key="11">
    <source>
        <dbReference type="EMBL" id="MZR24344.1"/>
    </source>
</evidence>
<evidence type="ECO:0000256" key="2">
    <source>
        <dbReference type="ARBA" id="ARBA00010072"/>
    </source>
</evidence>
<feature type="transmembrane region" description="Helical" evidence="9">
    <location>
        <begin position="20"/>
        <end position="43"/>
    </location>
</feature>
<feature type="domain" description="ABC transmembrane type-1" evidence="10">
    <location>
        <begin position="15"/>
        <end position="203"/>
    </location>
</feature>
<name>A0A845MSC6_9PROT</name>
<comment type="subcellular location">
    <subcellularLocation>
        <location evidence="1">Cell inner membrane</location>
        <topology evidence="1">Multi-pass membrane protein</topology>
    </subcellularLocation>
    <subcellularLocation>
        <location evidence="9">Cell membrane</location>
        <topology evidence="9">Multi-pass membrane protein</topology>
    </subcellularLocation>
</comment>
<dbReference type="SUPFAM" id="SSF161098">
    <property type="entry name" value="MetI-like"/>
    <property type="match status" value="1"/>
</dbReference>
<dbReference type="PANTHER" id="PTHR30614">
    <property type="entry name" value="MEMBRANE COMPONENT OF AMINO ACID ABC TRANSPORTER"/>
    <property type="match status" value="1"/>
</dbReference>
<dbReference type="Proteomes" id="UP000445696">
    <property type="component" value="Unassembled WGS sequence"/>
</dbReference>
<keyword evidence="4" id="KW-1003">Cell membrane</keyword>
<dbReference type="Gene3D" id="1.10.3720.10">
    <property type="entry name" value="MetI-like"/>
    <property type="match status" value="1"/>
</dbReference>
<reference evidence="11 12" key="1">
    <citation type="journal article" date="2014" name="Int. J. Syst. Evol. Microbiol.">
        <title>Sneathiella chungangensis sp. nov., isolated from a marine sand, and emended description of the genus Sneathiella.</title>
        <authorList>
            <person name="Siamphan C."/>
            <person name="Kim H."/>
            <person name="Lee J.S."/>
            <person name="Kim W."/>
        </authorList>
    </citation>
    <scope>NUCLEOTIDE SEQUENCE [LARGE SCALE GENOMIC DNA]</scope>
    <source>
        <strain evidence="11 12">KCTC 32476</strain>
    </source>
</reference>
<feature type="transmembrane region" description="Helical" evidence="9">
    <location>
        <begin position="180"/>
        <end position="200"/>
    </location>
</feature>
<gene>
    <name evidence="11" type="ORF">GQF03_18570</name>
</gene>
<evidence type="ECO:0000256" key="8">
    <source>
        <dbReference type="ARBA" id="ARBA00023136"/>
    </source>
</evidence>
<keyword evidence="5 9" id="KW-0812">Transmembrane</keyword>
<sequence length="217" mass="23995">MDILIDAFPYLAKAAFQTVWLSVATILLATAVGSVLGVMSVLYKHVFGPLISVYVFLIRGVPILVLIFVAYFSFPTFGLYLNDYVAVLLVLVFYGAALISEIVRGAILAVPYAQTQSAQGLGLRRWQIMTYVLLPQALRSCIPPLLNNYVHLVKCTSFVSVVGVWELTLAAREVTERTGAPFTILLTVMLFYYAICYPMAKVGRRLERNLGSSEEAL</sequence>
<protein>
    <submittedName>
        <fullName evidence="11">ABC transporter permease subunit</fullName>
    </submittedName>
</protein>
<dbReference type="InterPro" id="IPR035906">
    <property type="entry name" value="MetI-like_sf"/>
</dbReference>
<keyword evidence="3 9" id="KW-0813">Transport</keyword>
<dbReference type="PROSITE" id="PS50928">
    <property type="entry name" value="ABC_TM1"/>
    <property type="match status" value="1"/>
</dbReference>
<accession>A0A845MSC6</accession>
<keyword evidence="7 9" id="KW-1133">Transmembrane helix</keyword>
<evidence type="ECO:0000256" key="5">
    <source>
        <dbReference type="ARBA" id="ARBA00022692"/>
    </source>
</evidence>
<feature type="transmembrane region" description="Helical" evidence="9">
    <location>
        <begin position="50"/>
        <end position="72"/>
    </location>
</feature>
<evidence type="ECO:0000256" key="1">
    <source>
        <dbReference type="ARBA" id="ARBA00004429"/>
    </source>
</evidence>
<dbReference type="NCBIfam" id="TIGR01726">
    <property type="entry name" value="HEQRo_perm_3TM"/>
    <property type="match status" value="1"/>
</dbReference>
<evidence type="ECO:0000259" key="10">
    <source>
        <dbReference type="PROSITE" id="PS50928"/>
    </source>
</evidence>
<dbReference type="EMBL" id="WTVA01000015">
    <property type="protein sequence ID" value="MZR24344.1"/>
    <property type="molecule type" value="Genomic_DNA"/>
</dbReference>
<dbReference type="InterPro" id="IPR043429">
    <property type="entry name" value="ArtM/GltK/GlnP/TcyL/YhdX-like"/>
</dbReference>
<comment type="caution">
    <text evidence="11">The sequence shown here is derived from an EMBL/GenBank/DDBJ whole genome shotgun (WGS) entry which is preliminary data.</text>
</comment>
<dbReference type="InterPro" id="IPR010065">
    <property type="entry name" value="AA_ABC_transptr_permease_3TM"/>
</dbReference>
<dbReference type="GO" id="GO:0022857">
    <property type="term" value="F:transmembrane transporter activity"/>
    <property type="evidence" value="ECO:0007669"/>
    <property type="project" value="InterPro"/>
</dbReference>
<evidence type="ECO:0000256" key="9">
    <source>
        <dbReference type="RuleBase" id="RU363032"/>
    </source>
</evidence>
<keyword evidence="8 9" id="KW-0472">Membrane</keyword>
<dbReference type="GO" id="GO:0043190">
    <property type="term" value="C:ATP-binding cassette (ABC) transporter complex"/>
    <property type="evidence" value="ECO:0007669"/>
    <property type="project" value="InterPro"/>
</dbReference>
<dbReference type="InterPro" id="IPR000515">
    <property type="entry name" value="MetI-like"/>
</dbReference>
<dbReference type="OrthoDB" id="7255919at2"/>
<feature type="transmembrane region" description="Helical" evidence="9">
    <location>
        <begin position="84"/>
        <end position="103"/>
    </location>
</feature>
<dbReference type="GO" id="GO:0006865">
    <property type="term" value="P:amino acid transport"/>
    <property type="evidence" value="ECO:0007669"/>
    <property type="project" value="UniProtKB-KW"/>
</dbReference>
<dbReference type="PANTHER" id="PTHR30614:SF0">
    <property type="entry name" value="L-CYSTINE TRANSPORT SYSTEM PERMEASE PROTEIN TCYL"/>
    <property type="match status" value="1"/>
</dbReference>
<keyword evidence="6" id="KW-0029">Amino-acid transport</keyword>
<evidence type="ECO:0000256" key="4">
    <source>
        <dbReference type="ARBA" id="ARBA00022475"/>
    </source>
</evidence>
<evidence type="ECO:0000256" key="6">
    <source>
        <dbReference type="ARBA" id="ARBA00022970"/>
    </source>
</evidence>
<evidence type="ECO:0000313" key="12">
    <source>
        <dbReference type="Proteomes" id="UP000445696"/>
    </source>
</evidence>
<dbReference type="Pfam" id="PF00528">
    <property type="entry name" value="BPD_transp_1"/>
    <property type="match status" value="1"/>
</dbReference>
<comment type="similarity">
    <text evidence="2">Belongs to the binding-protein-dependent transport system permease family. HisMQ subfamily.</text>
</comment>